<name>A0A1X2IZN3_9FUNG</name>
<keyword evidence="5" id="KW-1185">Reference proteome</keyword>
<evidence type="ECO:0000256" key="2">
    <source>
        <dbReference type="ARBA" id="ARBA00022840"/>
    </source>
</evidence>
<keyword evidence="2" id="KW-0067">ATP-binding</keyword>
<keyword evidence="4" id="KW-0808">Transferase</keyword>
<comment type="caution">
    <text evidence="4">The sequence shown here is derived from an EMBL/GenBank/DDBJ whole genome shotgun (WGS) entry which is preliminary data.</text>
</comment>
<dbReference type="EMBL" id="MCGE01000001">
    <property type="protein sequence ID" value="ORZ25047.1"/>
    <property type="molecule type" value="Genomic_DNA"/>
</dbReference>
<dbReference type="Gene3D" id="1.10.510.10">
    <property type="entry name" value="Transferase(Phosphotransferase) domain 1"/>
    <property type="match status" value="1"/>
</dbReference>
<accession>A0A1X2IZN3</accession>
<dbReference type="Proteomes" id="UP000193560">
    <property type="component" value="Unassembled WGS sequence"/>
</dbReference>
<dbReference type="OrthoDB" id="4062651at2759"/>
<evidence type="ECO:0000259" key="3">
    <source>
        <dbReference type="PROSITE" id="PS50011"/>
    </source>
</evidence>
<dbReference type="PROSITE" id="PS50011">
    <property type="entry name" value="PROTEIN_KINASE_DOM"/>
    <property type="match status" value="1"/>
</dbReference>
<dbReference type="GO" id="GO:0005524">
    <property type="term" value="F:ATP binding"/>
    <property type="evidence" value="ECO:0007669"/>
    <property type="project" value="UniProtKB-KW"/>
</dbReference>
<keyword evidence="4" id="KW-0418">Kinase</keyword>
<evidence type="ECO:0000313" key="4">
    <source>
        <dbReference type="EMBL" id="ORZ25047.1"/>
    </source>
</evidence>
<dbReference type="AlphaFoldDB" id="A0A1X2IZN3"/>
<gene>
    <name evidence="4" type="ORF">BCR42DRAFT_315096</name>
</gene>
<dbReference type="GO" id="GO:0004674">
    <property type="term" value="F:protein serine/threonine kinase activity"/>
    <property type="evidence" value="ECO:0007669"/>
    <property type="project" value="TreeGrafter"/>
</dbReference>
<protein>
    <submittedName>
        <fullName evidence="4">Kinase-like domain-containing protein</fullName>
    </submittedName>
</protein>
<dbReference type="InterPro" id="IPR000719">
    <property type="entry name" value="Prot_kinase_dom"/>
</dbReference>
<organism evidence="4 5">
    <name type="scientific">Absidia repens</name>
    <dbReference type="NCBI Taxonomy" id="90262"/>
    <lineage>
        <taxon>Eukaryota</taxon>
        <taxon>Fungi</taxon>
        <taxon>Fungi incertae sedis</taxon>
        <taxon>Mucoromycota</taxon>
        <taxon>Mucoromycotina</taxon>
        <taxon>Mucoromycetes</taxon>
        <taxon>Mucorales</taxon>
        <taxon>Cunninghamellaceae</taxon>
        <taxon>Absidia</taxon>
    </lineage>
</organism>
<dbReference type="SUPFAM" id="SSF56112">
    <property type="entry name" value="Protein kinase-like (PK-like)"/>
    <property type="match status" value="1"/>
</dbReference>
<proteinExistence type="predicted"/>
<dbReference type="PANTHER" id="PTHR24346:SF75">
    <property type="entry name" value="AURORA KINASE"/>
    <property type="match status" value="1"/>
</dbReference>
<dbReference type="InterPro" id="IPR011009">
    <property type="entry name" value="Kinase-like_dom_sf"/>
</dbReference>
<evidence type="ECO:0000256" key="1">
    <source>
        <dbReference type="ARBA" id="ARBA00022741"/>
    </source>
</evidence>
<dbReference type="PANTHER" id="PTHR24346">
    <property type="entry name" value="MAP/MICROTUBULE AFFINITY-REGULATING KINASE"/>
    <property type="match status" value="1"/>
</dbReference>
<sequence>MSREDNYRPASILSSWSDETIVHKPPACSTNRDLVVSQPCFIVKRLYRKQSESHQQFVKRSSGEYCIASVLSHINVVGALNLLMEDYSFCMVMNLVEMGDPLSIIIKSNHLPIVTIISYFKQLAQAANYIQNLGIAHRNIQPNNILIFSGGCLKLTGFGDAFVFRSPLQNHHLKSQGKVGCLAYQPPEVLPCNEYIDLGYCASAADIWSMGVVTLHMIQGHQSWSMPCQYHDPDYARFVTHHQHKTSCAILSLPPPLRCLIYRILDPNPSSRIDIQQLIANL</sequence>
<evidence type="ECO:0000313" key="5">
    <source>
        <dbReference type="Proteomes" id="UP000193560"/>
    </source>
</evidence>
<dbReference type="GO" id="GO:0005737">
    <property type="term" value="C:cytoplasm"/>
    <property type="evidence" value="ECO:0007669"/>
    <property type="project" value="TreeGrafter"/>
</dbReference>
<reference evidence="4 5" key="1">
    <citation type="submission" date="2016-07" db="EMBL/GenBank/DDBJ databases">
        <title>Pervasive Adenine N6-methylation of Active Genes in Fungi.</title>
        <authorList>
            <consortium name="DOE Joint Genome Institute"/>
            <person name="Mondo S.J."/>
            <person name="Dannebaum R.O."/>
            <person name="Kuo R.C."/>
            <person name="Labutti K."/>
            <person name="Haridas S."/>
            <person name="Kuo A."/>
            <person name="Salamov A."/>
            <person name="Ahrendt S.R."/>
            <person name="Lipzen A."/>
            <person name="Sullivan W."/>
            <person name="Andreopoulos W.B."/>
            <person name="Clum A."/>
            <person name="Lindquist E."/>
            <person name="Daum C."/>
            <person name="Ramamoorthy G.K."/>
            <person name="Gryganskyi A."/>
            <person name="Culley D."/>
            <person name="Magnuson J.K."/>
            <person name="James T.Y."/>
            <person name="O'Malley M.A."/>
            <person name="Stajich J.E."/>
            <person name="Spatafora J.W."/>
            <person name="Visel A."/>
            <person name="Grigoriev I.V."/>
        </authorList>
    </citation>
    <scope>NUCLEOTIDE SEQUENCE [LARGE SCALE GENOMIC DNA]</scope>
    <source>
        <strain evidence="4 5">NRRL 1336</strain>
    </source>
</reference>
<dbReference type="Pfam" id="PF00069">
    <property type="entry name" value="Pkinase"/>
    <property type="match status" value="1"/>
</dbReference>
<keyword evidence="1" id="KW-0547">Nucleotide-binding</keyword>
<dbReference type="GO" id="GO:0035556">
    <property type="term" value="P:intracellular signal transduction"/>
    <property type="evidence" value="ECO:0007669"/>
    <property type="project" value="TreeGrafter"/>
</dbReference>
<feature type="domain" description="Protein kinase" evidence="3">
    <location>
        <begin position="1"/>
        <end position="282"/>
    </location>
</feature>
<dbReference type="STRING" id="90262.A0A1X2IZN3"/>